<evidence type="ECO:0000256" key="1">
    <source>
        <dbReference type="SAM" id="MobiDB-lite"/>
    </source>
</evidence>
<dbReference type="OrthoDB" id="106623at2759"/>
<dbReference type="Pfam" id="PF14681">
    <property type="entry name" value="UPRTase"/>
    <property type="match status" value="1"/>
</dbReference>
<dbReference type="Gene3D" id="3.40.50.2020">
    <property type="match status" value="1"/>
</dbReference>
<protein>
    <recommendedName>
        <fullName evidence="2">Phosphoribosyltransferase domain-containing protein</fullName>
    </recommendedName>
</protein>
<evidence type="ECO:0000313" key="3">
    <source>
        <dbReference type="EMBL" id="TMW61921.1"/>
    </source>
</evidence>
<feature type="region of interest" description="Disordered" evidence="1">
    <location>
        <begin position="93"/>
        <end position="170"/>
    </location>
</feature>
<evidence type="ECO:0000313" key="4">
    <source>
        <dbReference type="Proteomes" id="UP000794436"/>
    </source>
</evidence>
<proteinExistence type="predicted"/>
<gene>
    <name evidence="3" type="ORF">Poli38472_010984</name>
</gene>
<keyword evidence="4" id="KW-1185">Reference proteome</keyword>
<evidence type="ECO:0000259" key="2">
    <source>
        <dbReference type="Pfam" id="PF14681"/>
    </source>
</evidence>
<dbReference type="SUPFAM" id="SSF46689">
    <property type="entry name" value="Homeodomain-like"/>
    <property type="match status" value="1"/>
</dbReference>
<feature type="compositionally biased region" description="Low complexity" evidence="1">
    <location>
        <begin position="121"/>
        <end position="142"/>
    </location>
</feature>
<dbReference type="InterPro" id="IPR029057">
    <property type="entry name" value="PRTase-like"/>
</dbReference>
<accession>A0A8K1FGQ7</accession>
<dbReference type="AlphaFoldDB" id="A0A8K1FGQ7"/>
<dbReference type="InterPro" id="IPR009057">
    <property type="entry name" value="Homeodomain-like_sf"/>
</dbReference>
<organism evidence="3 4">
    <name type="scientific">Pythium oligandrum</name>
    <name type="common">Mycoparasitic fungus</name>
    <dbReference type="NCBI Taxonomy" id="41045"/>
    <lineage>
        <taxon>Eukaryota</taxon>
        <taxon>Sar</taxon>
        <taxon>Stramenopiles</taxon>
        <taxon>Oomycota</taxon>
        <taxon>Peronosporomycetes</taxon>
        <taxon>Pythiales</taxon>
        <taxon>Pythiaceae</taxon>
        <taxon>Pythium</taxon>
    </lineage>
</organism>
<dbReference type="EMBL" id="SPLM01000075">
    <property type="protein sequence ID" value="TMW61921.1"/>
    <property type="molecule type" value="Genomic_DNA"/>
</dbReference>
<feature type="domain" description="Phosphoribosyltransferase" evidence="2">
    <location>
        <begin position="339"/>
        <end position="462"/>
    </location>
</feature>
<dbReference type="InterPro" id="IPR000836">
    <property type="entry name" value="PRTase_dom"/>
</dbReference>
<dbReference type="SUPFAM" id="SSF53271">
    <property type="entry name" value="PRTase-like"/>
    <property type="match status" value="1"/>
</dbReference>
<feature type="compositionally biased region" description="Basic and acidic residues" evidence="1">
    <location>
        <begin position="211"/>
        <end position="233"/>
    </location>
</feature>
<sequence length="491" mass="55029">MDAASRTFHEATAYAPGRKRPLLSDDGGLPSFGSFLRPNAQLRPAYERPGSLSAPPAAPVYRPSYNEGYYPVYRHEADRRSYEEYAAQRPHVQYTPPSQSHGYHPRRESLGVSSLRPPMPASISSRSPSPRYDSSSPVSDGSSAREESHGSPTAAADGTRPARTSRYLREVDRRNILQRIKNGEKQADLAKEYQVSRAAISNLKQRRKLKEHQEQETVVVERENPRPTHEAPRHIYTPSASMTHSHHSPEAVMPPRMYSYAERPSYPVSSVPHFPVKARRTDSWSSPRMEPRSHPAEIQLASMARLLSQLHDAHMTDASLRLVIQRITRLLLEEALGRVHPNKPVCAVALDERGQFLLHEFQLLEGTNAVGQLQTHYDNEQDHLRAAFVHKPAQLTMSSVLVLDTHCTTHGRELISAIQTLLDAGVNESDISIVTLFSHTRGLDRIQSAFPRVQLLTAKLEEPETELSAMLQQRLRLRDVVPATSPSGTAH</sequence>
<dbReference type="Proteomes" id="UP000794436">
    <property type="component" value="Unassembled WGS sequence"/>
</dbReference>
<name>A0A8K1FGQ7_PYTOL</name>
<feature type="region of interest" description="Disordered" evidence="1">
    <location>
        <begin position="204"/>
        <end position="250"/>
    </location>
</feature>
<reference evidence="3" key="1">
    <citation type="submission" date="2019-03" db="EMBL/GenBank/DDBJ databases">
        <title>Long read genome sequence of the mycoparasitic Pythium oligandrum ATCC 38472 isolated from sugarbeet rhizosphere.</title>
        <authorList>
            <person name="Gaulin E."/>
        </authorList>
    </citation>
    <scope>NUCLEOTIDE SEQUENCE</scope>
    <source>
        <strain evidence="3">ATCC 38472_TT</strain>
    </source>
</reference>
<feature type="region of interest" description="Disordered" evidence="1">
    <location>
        <begin position="1"/>
        <end position="65"/>
    </location>
</feature>
<comment type="caution">
    <text evidence="3">The sequence shown here is derived from an EMBL/GenBank/DDBJ whole genome shotgun (WGS) entry which is preliminary data.</text>
</comment>